<evidence type="ECO:0000313" key="4">
    <source>
        <dbReference type="Proteomes" id="UP000732377"/>
    </source>
</evidence>
<dbReference type="RefSeq" id="WP_050742301.1">
    <property type="nucleotide sequence ID" value="NZ_JACSIR010000050.1"/>
</dbReference>
<evidence type="ECO:0000256" key="1">
    <source>
        <dbReference type="ARBA" id="ARBA00023125"/>
    </source>
</evidence>
<reference evidence="3" key="1">
    <citation type="submission" date="2017-11" db="EMBL/GenBank/DDBJ databases">
        <title>Three new genomes from thermophilic consortium.</title>
        <authorList>
            <person name="Quaggio R."/>
            <person name="Amgarten D."/>
            <person name="Setubal J.C."/>
        </authorList>
    </citation>
    <scope>NUCLEOTIDE SEQUENCE</scope>
    <source>
        <strain evidence="3">ZCTH01-B2</strain>
    </source>
</reference>
<proteinExistence type="predicted"/>
<name>A0A953LEM4_SYMTR</name>
<dbReference type="Proteomes" id="UP000732377">
    <property type="component" value="Unassembled WGS sequence"/>
</dbReference>
<dbReference type="CDD" id="cd00093">
    <property type="entry name" value="HTH_XRE"/>
    <property type="match status" value="1"/>
</dbReference>
<dbReference type="GO" id="GO:0003700">
    <property type="term" value="F:DNA-binding transcription factor activity"/>
    <property type="evidence" value="ECO:0007669"/>
    <property type="project" value="TreeGrafter"/>
</dbReference>
<dbReference type="InterPro" id="IPR001387">
    <property type="entry name" value="Cro/C1-type_HTH"/>
</dbReference>
<dbReference type="InterPro" id="IPR010982">
    <property type="entry name" value="Lambda_DNA-bd_dom_sf"/>
</dbReference>
<dbReference type="SUPFAM" id="SSF47413">
    <property type="entry name" value="lambda repressor-like DNA-binding domains"/>
    <property type="match status" value="1"/>
</dbReference>
<dbReference type="GO" id="GO:0005829">
    <property type="term" value="C:cytosol"/>
    <property type="evidence" value="ECO:0007669"/>
    <property type="project" value="TreeGrafter"/>
</dbReference>
<dbReference type="PANTHER" id="PTHR46797">
    <property type="entry name" value="HTH-TYPE TRANSCRIPTIONAL REGULATOR"/>
    <property type="match status" value="1"/>
</dbReference>
<dbReference type="Pfam" id="PF01381">
    <property type="entry name" value="HTH_3"/>
    <property type="match status" value="1"/>
</dbReference>
<accession>A0A953LEM4</accession>
<dbReference type="PANTHER" id="PTHR46797:SF1">
    <property type="entry name" value="METHYLPHOSPHONATE SYNTHASE"/>
    <property type="match status" value="1"/>
</dbReference>
<dbReference type="GO" id="GO:0003677">
    <property type="term" value="F:DNA binding"/>
    <property type="evidence" value="ECO:0007669"/>
    <property type="project" value="UniProtKB-KW"/>
</dbReference>
<dbReference type="AlphaFoldDB" id="A0A953LEM4"/>
<evidence type="ECO:0000259" key="2">
    <source>
        <dbReference type="PROSITE" id="PS50943"/>
    </source>
</evidence>
<feature type="domain" description="HTH cro/C1-type" evidence="2">
    <location>
        <begin position="12"/>
        <end position="64"/>
    </location>
</feature>
<evidence type="ECO:0000313" key="3">
    <source>
        <dbReference type="EMBL" id="MBY6276665.1"/>
    </source>
</evidence>
<sequence length="226" mass="24977">MHSTMGERLAWARNQQGLILQQVSEKSGLAVGYISQLEKGAKVNPTIDALGRLAKALGVSIAFLLGEVHAPPYDDRAALLIGGQAWTVGQRFARYYEQLSPEERRKIELETVEQRFARVVDFLCQEFPETFTRPVVAYQLGLSVRALNDIMERNCEVGPMVLSQMVSITGIPLSFYARGRMESAPVDITPAQMIRYAEAISMAAEAQITPEELVLLIRGASQAHKG</sequence>
<keyword evidence="1" id="KW-0238">DNA-binding</keyword>
<dbReference type="Gene3D" id="1.10.260.40">
    <property type="entry name" value="lambda repressor-like DNA-binding domains"/>
    <property type="match status" value="1"/>
</dbReference>
<gene>
    <name evidence="3" type="ORF">CWE10_10710</name>
</gene>
<organism evidence="3 4">
    <name type="scientific">Symbiobacterium thermophilum</name>
    <dbReference type="NCBI Taxonomy" id="2734"/>
    <lineage>
        <taxon>Bacteria</taxon>
        <taxon>Bacillati</taxon>
        <taxon>Bacillota</taxon>
        <taxon>Clostridia</taxon>
        <taxon>Eubacteriales</taxon>
        <taxon>Symbiobacteriaceae</taxon>
        <taxon>Symbiobacterium</taxon>
    </lineage>
</organism>
<comment type="caution">
    <text evidence="3">The sequence shown here is derived from an EMBL/GenBank/DDBJ whole genome shotgun (WGS) entry which is preliminary data.</text>
</comment>
<dbReference type="EMBL" id="PIUK01000097">
    <property type="protein sequence ID" value="MBY6276665.1"/>
    <property type="molecule type" value="Genomic_DNA"/>
</dbReference>
<protein>
    <submittedName>
        <fullName evidence="3">XRE family transcriptional regulator</fullName>
    </submittedName>
</protein>
<dbReference type="InterPro" id="IPR050807">
    <property type="entry name" value="TransReg_Diox_bact_type"/>
</dbReference>
<dbReference type="SMART" id="SM00530">
    <property type="entry name" value="HTH_XRE"/>
    <property type="match status" value="1"/>
</dbReference>
<dbReference type="PROSITE" id="PS50943">
    <property type="entry name" value="HTH_CROC1"/>
    <property type="match status" value="1"/>
</dbReference>